<dbReference type="PROSITE" id="PS51686">
    <property type="entry name" value="SAM_MT_RSMB_NOP"/>
    <property type="match status" value="1"/>
</dbReference>
<evidence type="ECO:0000256" key="9">
    <source>
        <dbReference type="ARBA" id="ARBA00022691"/>
    </source>
</evidence>
<dbReference type="GO" id="GO:0032259">
    <property type="term" value="P:methylation"/>
    <property type="evidence" value="ECO:0007669"/>
    <property type="project" value="UniProtKB-KW"/>
</dbReference>
<dbReference type="GO" id="GO:0008168">
    <property type="term" value="F:methyltransferase activity"/>
    <property type="evidence" value="ECO:0007669"/>
    <property type="project" value="UniProtKB-KW"/>
</dbReference>
<sequence>MIAAARQWAFDILVRVATERSFANLSLQDALGKGALSDRDRALCTSLVYGTLQRQRSLDAILQTHLSRPIDGLEPRVLAILRMTAYQVLYLDKIPGYAAVSDAVELCKSVRPKAAGLVNAVMRALLRDRRPAAVRLKDLTASVADWAERAAVIHSYPTWLVRRLEQTYGRSRTCSLLEACNEPPALSARVNRLRATRAQILSEFVEDGAAQASVLSPDGIRFRRGLDVGSWEPYLDGLVSVQDEGAMVIAPLLQAQAGERILDMCAAPGGKTAHIAELQGDAGDILACDVHAHKVRLIEETASRLGLASIKAVCCDARTLTAEAELQGAFDAILLDAPCSGFGVLRHRPEIRWQRTEADVLQLTKLQQGLLAAAAELVRPGGRIVYSTCTMLPEENEGVVRAVIETGTNALAWDDITGELPPLLVESAREQPGQLLLMPDLYGTDGFYMARLRKKET</sequence>
<evidence type="ECO:0000256" key="3">
    <source>
        <dbReference type="ARBA" id="ARBA00007494"/>
    </source>
</evidence>
<dbReference type="InterPro" id="IPR001678">
    <property type="entry name" value="MeTrfase_RsmB-F_NOP2_dom"/>
</dbReference>
<dbReference type="Pfam" id="PF01029">
    <property type="entry name" value="NusB"/>
    <property type="match status" value="1"/>
</dbReference>
<feature type="binding site" evidence="14">
    <location>
        <position position="336"/>
    </location>
    <ligand>
        <name>S-adenosyl-L-methionine</name>
        <dbReference type="ChEBI" id="CHEBI:59789"/>
    </ligand>
</feature>
<evidence type="ECO:0000256" key="7">
    <source>
        <dbReference type="ARBA" id="ARBA00022603"/>
    </source>
</evidence>
<comment type="function">
    <text evidence="1">Specifically methylates the cytosine at position 967 (m5C967) of 16S rRNA.</text>
</comment>
<evidence type="ECO:0000256" key="14">
    <source>
        <dbReference type="PROSITE-ProRule" id="PRU01023"/>
    </source>
</evidence>
<feature type="binding site" evidence="14">
    <location>
        <begin position="265"/>
        <end position="271"/>
    </location>
    <ligand>
        <name>S-adenosyl-L-methionine</name>
        <dbReference type="ChEBI" id="CHEBI:59789"/>
    </ligand>
</feature>
<feature type="binding site" evidence="14">
    <location>
        <position position="316"/>
    </location>
    <ligand>
        <name>S-adenosyl-L-methionine</name>
        <dbReference type="ChEBI" id="CHEBI:59789"/>
    </ligand>
</feature>
<keyword evidence="9 14" id="KW-0949">S-adenosyl-L-methionine</keyword>
<feature type="domain" description="SAM-dependent MTase RsmB/NOP-type" evidence="15">
    <location>
        <begin position="176"/>
        <end position="455"/>
    </location>
</feature>
<dbReference type="InterPro" id="IPR035926">
    <property type="entry name" value="NusB-like_sf"/>
</dbReference>
<dbReference type="Gene3D" id="3.40.50.150">
    <property type="entry name" value="Vaccinia Virus protein VP39"/>
    <property type="match status" value="1"/>
</dbReference>
<evidence type="ECO:0000313" key="16">
    <source>
        <dbReference type="EMBL" id="MDQ0190839.1"/>
    </source>
</evidence>
<keyword evidence="7 14" id="KW-0489">Methyltransferase</keyword>
<evidence type="ECO:0000256" key="2">
    <source>
        <dbReference type="ARBA" id="ARBA00004496"/>
    </source>
</evidence>
<evidence type="ECO:0000256" key="4">
    <source>
        <dbReference type="ARBA" id="ARBA00012140"/>
    </source>
</evidence>
<comment type="catalytic activity">
    <reaction evidence="13">
        <text>cytidine(967) in 16S rRNA + S-adenosyl-L-methionine = 5-methylcytidine(967) in 16S rRNA + S-adenosyl-L-homocysteine + H(+)</text>
        <dbReference type="Rhea" id="RHEA:42748"/>
        <dbReference type="Rhea" id="RHEA-COMP:10219"/>
        <dbReference type="Rhea" id="RHEA-COMP:10220"/>
        <dbReference type="ChEBI" id="CHEBI:15378"/>
        <dbReference type="ChEBI" id="CHEBI:57856"/>
        <dbReference type="ChEBI" id="CHEBI:59789"/>
        <dbReference type="ChEBI" id="CHEBI:74483"/>
        <dbReference type="ChEBI" id="CHEBI:82748"/>
        <dbReference type="EC" id="2.1.1.176"/>
    </reaction>
</comment>
<dbReference type="EC" id="2.1.1.176" evidence="4"/>
<comment type="caution">
    <text evidence="16">The sequence shown here is derived from an EMBL/GenBank/DDBJ whole genome shotgun (WGS) entry which is preliminary data.</text>
</comment>
<dbReference type="PANTHER" id="PTHR22807">
    <property type="entry name" value="NOP2 YEAST -RELATED NOL1/NOP2/FMU SUN DOMAIN-CONTAINING"/>
    <property type="match status" value="1"/>
</dbReference>
<comment type="similarity">
    <text evidence="3 14">Belongs to the class I-like SAM-binding methyltransferase superfamily. RsmB/NOP family.</text>
</comment>
<dbReference type="Pfam" id="PF22458">
    <property type="entry name" value="RsmF-B_ferredox"/>
    <property type="match status" value="1"/>
</dbReference>
<keyword evidence="8 14" id="KW-0808">Transferase</keyword>
<feature type="binding site" evidence="14">
    <location>
        <position position="289"/>
    </location>
    <ligand>
        <name>S-adenosyl-L-methionine</name>
        <dbReference type="ChEBI" id="CHEBI:59789"/>
    </ligand>
</feature>
<keyword evidence="17" id="KW-1185">Reference proteome</keyword>
<evidence type="ECO:0000256" key="5">
    <source>
        <dbReference type="ARBA" id="ARBA00022490"/>
    </source>
</evidence>
<feature type="active site" description="Nucleophile" evidence="14">
    <location>
        <position position="389"/>
    </location>
</feature>
<dbReference type="SUPFAM" id="SSF48013">
    <property type="entry name" value="NusB-like"/>
    <property type="match status" value="1"/>
</dbReference>
<gene>
    <name evidence="16" type="ORF">J2S03_002706</name>
</gene>
<dbReference type="EMBL" id="JAUSTP010000025">
    <property type="protein sequence ID" value="MDQ0190839.1"/>
    <property type="molecule type" value="Genomic_DNA"/>
</dbReference>
<dbReference type="Proteomes" id="UP001232973">
    <property type="component" value="Unassembled WGS sequence"/>
</dbReference>
<protein>
    <recommendedName>
        <fullName evidence="4">16S rRNA (cytosine(967)-C(5))-methyltransferase</fullName>
        <ecNumber evidence="4">2.1.1.176</ecNumber>
    </recommendedName>
    <alternativeName>
        <fullName evidence="11">16S rRNA m5C967 methyltransferase</fullName>
    </alternativeName>
    <alternativeName>
        <fullName evidence="12">rRNA (cytosine-C(5)-)-methyltransferase RsmB</fullName>
    </alternativeName>
</protein>
<evidence type="ECO:0000256" key="6">
    <source>
        <dbReference type="ARBA" id="ARBA00022552"/>
    </source>
</evidence>
<dbReference type="InterPro" id="IPR049560">
    <property type="entry name" value="MeTrfase_RsmB-F_NOP2_cat"/>
</dbReference>
<dbReference type="InterPro" id="IPR054728">
    <property type="entry name" value="RsmB-like_ferredoxin"/>
</dbReference>
<dbReference type="InterPro" id="IPR029063">
    <property type="entry name" value="SAM-dependent_MTases_sf"/>
</dbReference>
<evidence type="ECO:0000256" key="8">
    <source>
        <dbReference type="ARBA" id="ARBA00022679"/>
    </source>
</evidence>
<keyword evidence="10 14" id="KW-0694">RNA-binding</keyword>
<name>A0ABT9XKL7_9BACL</name>
<dbReference type="InterPro" id="IPR006027">
    <property type="entry name" value="NusB_RsmB_TIM44"/>
</dbReference>
<keyword evidence="6" id="KW-0698">rRNA processing</keyword>
<evidence type="ECO:0000313" key="17">
    <source>
        <dbReference type="Proteomes" id="UP001232973"/>
    </source>
</evidence>
<comment type="subcellular location">
    <subcellularLocation>
        <location evidence="2">Cytoplasm</location>
    </subcellularLocation>
</comment>
<dbReference type="PANTHER" id="PTHR22807:SF53">
    <property type="entry name" value="RIBOSOMAL RNA SMALL SUBUNIT METHYLTRANSFERASE B-RELATED"/>
    <property type="match status" value="1"/>
</dbReference>
<dbReference type="RefSeq" id="WP_274456196.1">
    <property type="nucleotide sequence ID" value="NZ_CP067097.1"/>
</dbReference>
<evidence type="ECO:0000256" key="1">
    <source>
        <dbReference type="ARBA" id="ARBA00002724"/>
    </source>
</evidence>
<evidence type="ECO:0000256" key="10">
    <source>
        <dbReference type="ARBA" id="ARBA00022884"/>
    </source>
</evidence>
<dbReference type="PROSITE" id="PS01153">
    <property type="entry name" value="NOL1_NOP2_SUN"/>
    <property type="match status" value="1"/>
</dbReference>
<dbReference type="InterPro" id="IPR018314">
    <property type="entry name" value="RsmB/NOL1/NOP2-like_CS"/>
</dbReference>
<keyword evidence="5" id="KW-0963">Cytoplasm</keyword>
<organism evidence="16 17">
    <name type="scientific">Alicyclobacillus cycloheptanicus</name>
    <dbReference type="NCBI Taxonomy" id="1457"/>
    <lineage>
        <taxon>Bacteria</taxon>
        <taxon>Bacillati</taxon>
        <taxon>Bacillota</taxon>
        <taxon>Bacilli</taxon>
        <taxon>Bacillales</taxon>
        <taxon>Alicyclobacillaceae</taxon>
        <taxon>Alicyclobacillus</taxon>
    </lineage>
</organism>
<dbReference type="NCBIfam" id="NF011494">
    <property type="entry name" value="PRK14902.1"/>
    <property type="match status" value="1"/>
</dbReference>
<dbReference type="PRINTS" id="PR02008">
    <property type="entry name" value="RCMTFAMILY"/>
</dbReference>
<dbReference type="InterPro" id="IPR004573">
    <property type="entry name" value="rRNA_ssu_MeTfrase_B"/>
</dbReference>
<dbReference type="Pfam" id="PF01189">
    <property type="entry name" value="Methyltr_RsmB-F"/>
    <property type="match status" value="1"/>
</dbReference>
<dbReference type="InterPro" id="IPR023267">
    <property type="entry name" value="RCMT"/>
</dbReference>
<proteinExistence type="inferred from homology"/>
<dbReference type="NCBIfam" id="TIGR00563">
    <property type="entry name" value="rsmB"/>
    <property type="match status" value="1"/>
</dbReference>
<dbReference type="CDD" id="cd02440">
    <property type="entry name" value="AdoMet_MTases"/>
    <property type="match status" value="1"/>
</dbReference>
<evidence type="ECO:0000256" key="13">
    <source>
        <dbReference type="ARBA" id="ARBA00047283"/>
    </source>
</evidence>
<evidence type="ECO:0000259" key="15">
    <source>
        <dbReference type="PROSITE" id="PS51686"/>
    </source>
</evidence>
<accession>A0ABT9XKL7</accession>
<evidence type="ECO:0000256" key="12">
    <source>
        <dbReference type="ARBA" id="ARBA00031088"/>
    </source>
</evidence>
<reference evidence="16 17" key="1">
    <citation type="submission" date="2023-07" db="EMBL/GenBank/DDBJ databases">
        <title>Genomic Encyclopedia of Type Strains, Phase IV (KMG-IV): sequencing the most valuable type-strain genomes for metagenomic binning, comparative biology and taxonomic classification.</title>
        <authorList>
            <person name="Goeker M."/>
        </authorList>
    </citation>
    <scope>NUCLEOTIDE SEQUENCE [LARGE SCALE GENOMIC DNA]</scope>
    <source>
        <strain evidence="16 17">DSM 4006</strain>
    </source>
</reference>
<evidence type="ECO:0000256" key="11">
    <source>
        <dbReference type="ARBA" id="ARBA00030399"/>
    </source>
</evidence>
<dbReference type="SUPFAM" id="SSF53335">
    <property type="entry name" value="S-adenosyl-L-methionine-dependent methyltransferases"/>
    <property type="match status" value="1"/>
</dbReference>
<dbReference type="Gene3D" id="1.10.940.10">
    <property type="entry name" value="NusB-like"/>
    <property type="match status" value="1"/>
</dbReference>